<gene>
    <name evidence="2" type="ORF">PR048_031659</name>
</gene>
<accession>A0ABQ9G9X8</accession>
<dbReference type="Proteomes" id="UP001159363">
    <property type="component" value="Chromosome 14"/>
</dbReference>
<name>A0ABQ9G9X8_9NEOP</name>
<comment type="caution">
    <text evidence="2">The sequence shown here is derived from an EMBL/GenBank/DDBJ whole genome shotgun (WGS) entry which is preliminary data.</text>
</comment>
<evidence type="ECO:0000313" key="2">
    <source>
        <dbReference type="EMBL" id="KAJ8867854.1"/>
    </source>
</evidence>
<reference evidence="2 3" key="1">
    <citation type="submission" date="2023-02" db="EMBL/GenBank/DDBJ databases">
        <title>LHISI_Scaffold_Assembly.</title>
        <authorList>
            <person name="Stuart O.P."/>
            <person name="Cleave R."/>
            <person name="Magrath M.J.L."/>
            <person name="Mikheyev A.S."/>
        </authorList>
    </citation>
    <scope>NUCLEOTIDE SEQUENCE [LARGE SCALE GENOMIC DNA]</scope>
    <source>
        <strain evidence="2">Daus_M_001</strain>
        <tissue evidence="2">Leg muscle</tissue>
    </source>
</reference>
<protein>
    <recommendedName>
        <fullName evidence="4">Nucleic-acid-binding protein from mobile element jockey</fullName>
    </recommendedName>
</protein>
<keyword evidence="3" id="KW-1185">Reference proteome</keyword>
<organism evidence="2 3">
    <name type="scientific">Dryococelus australis</name>
    <dbReference type="NCBI Taxonomy" id="614101"/>
    <lineage>
        <taxon>Eukaryota</taxon>
        <taxon>Metazoa</taxon>
        <taxon>Ecdysozoa</taxon>
        <taxon>Arthropoda</taxon>
        <taxon>Hexapoda</taxon>
        <taxon>Insecta</taxon>
        <taxon>Pterygota</taxon>
        <taxon>Neoptera</taxon>
        <taxon>Polyneoptera</taxon>
        <taxon>Phasmatodea</taxon>
        <taxon>Verophasmatodea</taxon>
        <taxon>Anareolatae</taxon>
        <taxon>Phasmatidae</taxon>
        <taxon>Eurycanthinae</taxon>
        <taxon>Dryococelus</taxon>
    </lineage>
</organism>
<feature type="region of interest" description="Disordered" evidence="1">
    <location>
        <begin position="324"/>
        <end position="398"/>
    </location>
</feature>
<proteinExistence type="predicted"/>
<sequence length="887" mass="100953">MMWADAVRERYVLLRLHTDARTRTTAWFTHSHITRGCSQDREQQDLWVYIDLPADSSDRETWALEVTPEQQHEIAHSGGVERTRMARNKIKICDESSASYSCNNSSVHRQSFHLLQECETCVLTPANTQFLHEESPSSHNRIKFDPDTLATHGTRIAILEDQGSEPFTYTPRPTTSQLKMVTHQLPSDNHPDELERNLQRRGINHPTCRILGDPVIDRPLFYCPPVLVTLPDATQAAEMLAIHHVIYAVVHMERYLQMSPKRCRRCQCYGHVTSNCRRTPICGKCTEHYLTADCQLSETARRTCPNCGGDDDGGSKICPRRQEATEKLRHRRHRGSPVPRNASAGPPRLPTFDVGSHFPQLPMRPPQTFTPTPGALTPRFYATATSGRPAPEDQRPEYLSPSLLTSLTPLIQQLQAFLSALQPLLTLLPQLYFFTTAFEVHFRCEHIALENTFLLEYSPPELSHFPIVLSQVRKSVFRKRCLQQPCLPGPTVFMQGRREKVPDYVADDHLHSIHRYDDNTARLARRSDEALESSPTTQVKLKGLRLPQWLEQSPRAEAGHSQIFACGLPQTNENRTTKTVAPFEFRAGLEIEMKFISNRRNWWFEISIQDQQPSSTNIINRTSTSIYSEKYANFNEVRYYEPIAKFVSYLISIAHFGTKIDKSEIQNHEISLVQHFYIGTNIKLYPGSELGSLDLGSGTMLVQPGRSLCAIVVSKLPYFCIKLLRVALLTEELTHTTSSPASDFQNISLAEPSLLDRSIYMKDEQDGEELQADSSLYYRYGYPFRYGYRYTVAERLDYLSPTKANRVQSPAGSLPDFRKWESCRTMPLVGVFARGSSVSPALAFRRPKLKVSSLSFSTLTLTLHSHSRTFWNTLRPCTNLKACSPSL</sequence>
<evidence type="ECO:0008006" key="4">
    <source>
        <dbReference type="Google" id="ProtNLM"/>
    </source>
</evidence>
<dbReference type="EMBL" id="JARBHB010000015">
    <property type="protein sequence ID" value="KAJ8867854.1"/>
    <property type="molecule type" value="Genomic_DNA"/>
</dbReference>
<evidence type="ECO:0000313" key="3">
    <source>
        <dbReference type="Proteomes" id="UP001159363"/>
    </source>
</evidence>
<evidence type="ECO:0000256" key="1">
    <source>
        <dbReference type="SAM" id="MobiDB-lite"/>
    </source>
</evidence>